<reference evidence="2 3" key="1">
    <citation type="submission" date="2020-07" db="EMBL/GenBank/DDBJ databases">
        <title>Halosimplex litoreum sp. nov. and Halosimplex rubrum sp. nov., isolated from different salt environments.</title>
        <authorList>
            <person name="Cui H."/>
        </authorList>
    </citation>
    <scope>NUCLEOTIDE SEQUENCE [LARGE SCALE GENOMIC DNA]</scope>
    <source>
        <strain evidence="2 3">R2</strain>
    </source>
</reference>
<feature type="region of interest" description="Disordered" evidence="1">
    <location>
        <begin position="1"/>
        <end position="43"/>
    </location>
</feature>
<feature type="compositionally biased region" description="Acidic residues" evidence="1">
    <location>
        <begin position="181"/>
        <end position="204"/>
    </location>
</feature>
<feature type="region of interest" description="Disordered" evidence="1">
    <location>
        <begin position="88"/>
        <end position="204"/>
    </location>
</feature>
<evidence type="ECO:0000256" key="1">
    <source>
        <dbReference type="SAM" id="MobiDB-lite"/>
    </source>
</evidence>
<dbReference type="EMBL" id="CP058909">
    <property type="protein sequence ID" value="QLH84789.1"/>
    <property type="molecule type" value="Genomic_DNA"/>
</dbReference>
<sequence>MSQGDTSHGTVGDEDASQSEGSDGTDGGASGLRSRVRESAKSGTLAGVLGGAAVLRGVRSLRAGERARGLGRVVVGGALLAVAAVQRRTDRGPSGEPIDIDQSDVVDTGPDVDAAGESGNGTDHAGEAASEVVDTGPDIDDAVGGTDESEAGTDAEPDEGGTAGAGEAGDAEAAETAAETDATEADDEAAVGAETDEEAADEPVDYDRLGEAAFDEHTGEVPVPQEAFNREFLSLGGEAHWGVRDDGTVVVSGRFDPVQGGDGVDYVASTVVDDERVLTVPDEVTDHWDDASGGPMAVESGDDIVFATSDELAADDQLLVVPAAWAEDALGEAE</sequence>
<proteinExistence type="predicted"/>
<organism evidence="2 3">
    <name type="scientific">Halosimplex pelagicum</name>
    <dbReference type="NCBI Taxonomy" id="869886"/>
    <lineage>
        <taxon>Archaea</taxon>
        <taxon>Methanobacteriati</taxon>
        <taxon>Methanobacteriota</taxon>
        <taxon>Stenosarchaea group</taxon>
        <taxon>Halobacteria</taxon>
        <taxon>Halobacteriales</taxon>
        <taxon>Haloarculaceae</taxon>
        <taxon>Halosimplex</taxon>
    </lineage>
</organism>
<dbReference type="Proteomes" id="UP000509346">
    <property type="component" value="Chromosome"/>
</dbReference>
<protein>
    <submittedName>
        <fullName evidence="2">Uncharacterized protein</fullName>
    </submittedName>
</protein>
<evidence type="ECO:0000313" key="2">
    <source>
        <dbReference type="EMBL" id="QLH84789.1"/>
    </source>
</evidence>
<name>A0A7D5TEL6_9EURY</name>
<dbReference type="RefSeq" id="WP_179919867.1">
    <property type="nucleotide sequence ID" value="NZ_CP058909.1"/>
</dbReference>
<dbReference type="AlphaFoldDB" id="A0A7D5TEL6"/>
<feature type="compositionally biased region" description="Acidic residues" evidence="1">
    <location>
        <begin position="137"/>
        <end position="159"/>
    </location>
</feature>
<dbReference type="OrthoDB" id="346484at2157"/>
<accession>A0A7D5TEL6</accession>
<evidence type="ECO:0000313" key="3">
    <source>
        <dbReference type="Proteomes" id="UP000509346"/>
    </source>
</evidence>
<dbReference type="GeneID" id="56086018"/>
<gene>
    <name evidence="2" type="ORF">HZS54_25475</name>
</gene>
<dbReference type="KEGG" id="hpel:HZS54_25475"/>
<keyword evidence="3" id="KW-1185">Reference proteome</keyword>